<evidence type="ECO:0000313" key="4">
    <source>
        <dbReference type="Proteomes" id="UP000296049"/>
    </source>
</evidence>
<dbReference type="Pfam" id="PF10294">
    <property type="entry name" value="Methyltransf_16"/>
    <property type="match status" value="1"/>
</dbReference>
<dbReference type="GO" id="GO:0008276">
    <property type="term" value="F:protein methyltransferase activity"/>
    <property type="evidence" value="ECO:0007669"/>
    <property type="project" value="InterPro"/>
</dbReference>
<keyword evidence="1" id="KW-0489">Methyltransferase</keyword>
<dbReference type="AlphaFoldDB" id="R0KUI6"/>
<keyword evidence="1" id="KW-0808">Transferase</keyword>
<reference evidence="4" key="1">
    <citation type="journal article" date="2013" name="Nat. Genet.">
        <title>The duck genome and transcriptome provide insight into an avian influenza virus reservoir species.</title>
        <authorList>
            <person name="Huang Y."/>
            <person name="Li Y."/>
            <person name="Burt D.W."/>
            <person name="Chen H."/>
            <person name="Zhang Y."/>
            <person name="Qian W."/>
            <person name="Kim H."/>
            <person name="Gan S."/>
            <person name="Zhao Y."/>
            <person name="Li J."/>
            <person name="Yi K."/>
            <person name="Feng H."/>
            <person name="Zhu P."/>
            <person name="Li B."/>
            <person name="Liu Q."/>
            <person name="Fairley S."/>
            <person name="Magor K.E."/>
            <person name="Du Z."/>
            <person name="Hu X."/>
            <person name="Goodman L."/>
            <person name="Tafer H."/>
            <person name="Vignal A."/>
            <person name="Lee T."/>
            <person name="Kim K.W."/>
            <person name="Sheng Z."/>
            <person name="An Y."/>
            <person name="Searle S."/>
            <person name="Herrero J."/>
            <person name="Groenen M.A."/>
            <person name="Crooijmans R.P."/>
            <person name="Faraut T."/>
            <person name="Cai Q."/>
            <person name="Webster R.G."/>
            <person name="Aldridge J.R."/>
            <person name="Warren W.C."/>
            <person name="Bartschat S."/>
            <person name="Kehr S."/>
            <person name="Marz M."/>
            <person name="Stadler P.F."/>
            <person name="Smith J."/>
            <person name="Kraus R.H."/>
            <person name="Zhao Y."/>
            <person name="Ren L."/>
            <person name="Fei J."/>
            <person name="Morisson M."/>
            <person name="Kaiser P."/>
            <person name="Griffin D.K."/>
            <person name="Rao M."/>
            <person name="Pitel F."/>
            <person name="Wang J."/>
            <person name="Li N."/>
        </authorList>
    </citation>
    <scope>NUCLEOTIDE SEQUENCE [LARGE SCALE GENOMIC DNA]</scope>
</reference>
<dbReference type="PANTHER" id="PTHR23108:SF0">
    <property type="entry name" value="METHYLTRANSFERASE-LIKE PROTEIN 22"/>
    <property type="match status" value="1"/>
</dbReference>
<dbReference type="GO" id="GO:0032259">
    <property type="term" value="P:methylation"/>
    <property type="evidence" value="ECO:0007669"/>
    <property type="project" value="UniProtKB-KW"/>
</dbReference>
<dbReference type="Gene3D" id="3.40.50.150">
    <property type="entry name" value="Vaccinia Virus protein VP39"/>
    <property type="match status" value="1"/>
</dbReference>
<sequence length="75" mass="8300">EHTMATPLEDVGKQVECAQCNCISYLKVWRAAFLLADYVLFKRDMFRCCTVLELGAGTGVTSIIMGTVASRVYCT</sequence>
<accession>R0KUI6</accession>
<organism evidence="3 4">
    <name type="scientific">Anas platyrhynchos</name>
    <name type="common">Mallard</name>
    <name type="synonym">Anas boschas</name>
    <dbReference type="NCBI Taxonomy" id="8839"/>
    <lineage>
        <taxon>Eukaryota</taxon>
        <taxon>Metazoa</taxon>
        <taxon>Chordata</taxon>
        <taxon>Craniata</taxon>
        <taxon>Vertebrata</taxon>
        <taxon>Euteleostomi</taxon>
        <taxon>Archelosauria</taxon>
        <taxon>Archosauria</taxon>
        <taxon>Dinosauria</taxon>
        <taxon>Saurischia</taxon>
        <taxon>Theropoda</taxon>
        <taxon>Coelurosauria</taxon>
        <taxon>Aves</taxon>
        <taxon>Neognathae</taxon>
        <taxon>Galloanserae</taxon>
        <taxon>Anseriformes</taxon>
        <taxon>Anatidae</taxon>
        <taxon>Anatinae</taxon>
        <taxon>Anas</taxon>
    </lineage>
</organism>
<dbReference type="InterPro" id="IPR038899">
    <property type="entry name" value="METTL22"/>
</dbReference>
<evidence type="ECO:0000313" key="3">
    <source>
        <dbReference type="EMBL" id="EOA92814.1"/>
    </source>
</evidence>
<feature type="non-terminal residue" evidence="3">
    <location>
        <position position="1"/>
    </location>
</feature>
<gene>
    <name evidence="3" type="ORF">Anapl_18839</name>
</gene>
<dbReference type="InterPro" id="IPR019410">
    <property type="entry name" value="Methyltransf_16"/>
</dbReference>
<dbReference type="GO" id="GO:0005634">
    <property type="term" value="C:nucleus"/>
    <property type="evidence" value="ECO:0007669"/>
    <property type="project" value="TreeGrafter"/>
</dbReference>
<feature type="non-terminal residue" evidence="3">
    <location>
        <position position="75"/>
    </location>
</feature>
<dbReference type="InterPro" id="IPR029063">
    <property type="entry name" value="SAM-dependent_MTases_sf"/>
</dbReference>
<name>R0KUI6_ANAPL</name>
<evidence type="ECO:0000256" key="1">
    <source>
        <dbReference type="ARBA" id="ARBA00022603"/>
    </source>
</evidence>
<dbReference type="EMBL" id="KB809490">
    <property type="protein sequence ID" value="EOA92814.1"/>
    <property type="molecule type" value="Genomic_DNA"/>
</dbReference>
<dbReference type="SUPFAM" id="SSF53335">
    <property type="entry name" value="S-adenosyl-L-methionine-dependent methyltransferases"/>
    <property type="match status" value="1"/>
</dbReference>
<keyword evidence="2" id="KW-0949">S-adenosyl-L-methionine</keyword>
<evidence type="ECO:0000256" key="2">
    <source>
        <dbReference type="ARBA" id="ARBA00022691"/>
    </source>
</evidence>
<proteinExistence type="predicted"/>
<dbReference type="PANTHER" id="PTHR23108">
    <property type="entry name" value="METHYLTRANSFERASE-RELATED"/>
    <property type="match status" value="1"/>
</dbReference>
<protein>
    <submittedName>
        <fullName evidence="3">Uncharacterized protein C16orf68-like protein</fullName>
    </submittedName>
</protein>
<dbReference type="Proteomes" id="UP000296049">
    <property type="component" value="Unassembled WGS sequence"/>
</dbReference>
<keyword evidence="4" id="KW-1185">Reference proteome</keyword>